<dbReference type="PANTHER" id="PTHR17985:SF8">
    <property type="entry name" value="TRANSPORT AND GOLGI ORGANIZATION PROTEIN 2 HOMOLOG"/>
    <property type="match status" value="1"/>
</dbReference>
<name>A0A0D7WDM7_9FLAO</name>
<dbReference type="InterPro" id="IPR008551">
    <property type="entry name" value="TANGO2"/>
</dbReference>
<dbReference type="STRING" id="1435349.PW52_08930"/>
<evidence type="ECO:0008006" key="3">
    <source>
        <dbReference type="Google" id="ProtNLM"/>
    </source>
</evidence>
<dbReference type="Proteomes" id="UP000032578">
    <property type="component" value="Unassembled WGS sequence"/>
</dbReference>
<protein>
    <recommendedName>
        <fullName evidence="3">NRDE family protein</fullName>
    </recommendedName>
</protein>
<dbReference type="PATRIC" id="fig|1435349.4.peg.2777"/>
<keyword evidence="2" id="KW-1185">Reference proteome</keyword>
<reference evidence="1 2" key="1">
    <citation type="submission" date="2014-11" db="EMBL/GenBank/DDBJ databases">
        <title>Tamlana sedimentorum sp. nov., isolated from shallow sand sediments of the Sea of Japan.</title>
        <authorList>
            <person name="Romanenko L.A."/>
        </authorList>
    </citation>
    <scope>NUCLEOTIDE SEQUENCE [LARGE SCALE GENOMIC DNA]</scope>
    <source>
        <strain evidence="1 2">JCM 19808</strain>
    </source>
</reference>
<sequence>MCTVSIFPKGNNDFILTSNRDEAPSRISLPPSFYDFNGKKMLYPKDELSEGTWVGVSENNRLICLLNGGFKLHTRQPIYRKSRGIVVKELLVAPHIINIFNDYNFLGIEPFTLVIADWNDDLQFYQFVWDGLEKYFEKLPLEPKIWSSTTLYTADMKVERLEWFKEFVSTNENSVNNILDFHKYAGKDNNEYGTVMNRGIVKTTSITQVCKTGTIVEMRYENVRNKFVSKEQFKFPEPINE</sequence>
<dbReference type="AlphaFoldDB" id="A0A0D7WDM7"/>
<comment type="caution">
    <text evidence="1">The sequence shown here is derived from an EMBL/GenBank/DDBJ whole genome shotgun (WGS) entry which is preliminary data.</text>
</comment>
<dbReference type="Pfam" id="PF05742">
    <property type="entry name" value="TANGO2"/>
    <property type="match status" value="1"/>
</dbReference>
<organism evidence="1 2">
    <name type="scientific">Neotamlana sedimentorum</name>
    <dbReference type="NCBI Taxonomy" id="1435349"/>
    <lineage>
        <taxon>Bacteria</taxon>
        <taxon>Pseudomonadati</taxon>
        <taxon>Bacteroidota</taxon>
        <taxon>Flavobacteriia</taxon>
        <taxon>Flavobacteriales</taxon>
        <taxon>Flavobacteriaceae</taxon>
        <taxon>Neotamlana</taxon>
    </lineage>
</organism>
<evidence type="ECO:0000313" key="1">
    <source>
        <dbReference type="EMBL" id="KJD35842.1"/>
    </source>
</evidence>
<evidence type="ECO:0000313" key="2">
    <source>
        <dbReference type="Proteomes" id="UP000032578"/>
    </source>
</evidence>
<proteinExistence type="predicted"/>
<accession>A0A0D7WDM7</accession>
<dbReference type="OrthoDB" id="4380123at2"/>
<dbReference type="RefSeq" id="WP_044632573.1">
    <property type="nucleotide sequence ID" value="NZ_JTDW01000005.1"/>
</dbReference>
<gene>
    <name evidence="1" type="ORF">PW52_08930</name>
</gene>
<dbReference type="EMBL" id="JTDW01000005">
    <property type="protein sequence ID" value="KJD35842.1"/>
    <property type="molecule type" value="Genomic_DNA"/>
</dbReference>
<dbReference type="PANTHER" id="PTHR17985">
    <property type="entry name" value="SER/THR-RICH PROTEIN T10 IN DGCR REGION"/>
    <property type="match status" value="1"/>
</dbReference>